<organism evidence="2">
    <name type="scientific">Caenorhabditis brenneri</name>
    <name type="common">Nematode worm</name>
    <dbReference type="NCBI Taxonomy" id="135651"/>
    <lineage>
        <taxon>Eukaryota</taxon>
        <taxon>Metazoa</taxon>
        <taxon>Ecdysozoa</taxon>
        <taxon>Nematoda</taxon>
        <taxon>Chromadorea</taxon>
        <taxon>Rhabditida</taxon>
        <taxon>Rhabditina</taxon>
        <taxon>Rhabditomorpha</taxon>
        <taxon>Rhabditoidea</taxon>
        <taxon>Rhabditidae</taxon>
        <taxon>Peloderinae</taxon>
        <taxon>Caenorhabditis</taxon>
    </lineage>
</organism>
<keyword evidence="2" id="KW-1185">Reference proteome</keyword>
<accession>G0MW17</accession>
<dbReference type="Proteomes" id="UP000008068">
    <property type="component" value="Unassembled WGS sequence"/>
</dbReference>
<dbReference type="InParanoid" id="G0MW17"/>
<evidence type="ECO:0000313" key="1">
    <source>
        <dbReference type="EMBL" id="EGT45244.1"/>
    </source>
</evidence>
<name>G0MW17_CAEBE</name>
<proteinExistence type="predicted"/>
<reference evidence="2" key="1">
    <citation type="submission" date="2011-07" db="EMBL/GenBank/DDBJ databases">
        <authorList>
            <consortium name="Caenorhabditis brenneri Sequencing and Analysis Consortium"/>
            <person name="Wilson R.K."/>
        </authorList>
    </citation>
    <scope>NUCLEOTIDE SEQUENCE [LARGE SCALE GENOMIC DNA]</scope>
    <source>
        <strain evidence="2">PB2801</strain>
    </source>
</reference>
<dbReference type="HOGENOM" id="CLU_2005908_0_0_1"/>
<gene>
    <name evidence="1" type="ORF">CAEBREN_06699</name>
</gene>
<evidence type="ECO:0000313" key="2">
    <source>
        <dbReference type="Proteomes" id="UP000008068"/>
    </source>
</evidence>
<dbReference type="AlphaFoldDB" id="G0MW17"/>
<protein>
    <submittedName>
        <fullName evidence="1">Uncharacterized protein</fullName>
    </submittedName>
</protein>
<dbReference type="EMBL" id="GL379815">
    <property type="protein sequence ID" value="EGT45244.1"/>
    <property type="molecule type" value="Genomic_DNA"/>
</dbReference>
<sequence>MGIDFDGRDDLDLQKYQKLSDIEFNNLADVARKVIGMIKEQEKEKKMEVQTSICPLGAMGGARNQSLPPNRKYVSRHEIQSWLLKVPKAVEVAKKKLRVFRSKLTSTTFDALHEIWQEQKNEIF</sequence>